<proteinExistence type="predicted"/>
<sequence>VKTVFINGGAGLIGAMVARKLLEKNEFRIVILDSFVHFISPLKNKIKNYQDLRFQGIEDQMIIERGDTTNSSHARRLISKYEPDYILHLAAMPLADLSNVHVEEAVQNILLGTVNILEIIADLKCLKKFLYVSSSMIYGDF</sequence>
<dbReference type="AlphaFoldDB" id="A0A383DY28"/>
<organism evidence="2">
    <name type="scientific">marine metagenome</name>
    <dbReference type="NCBI Taxonomy" id="408172"/>
    <lineage>
        <taxon>unclassified sequences</taxon>
        <taxon>metagenomes</taxon>
        <taxon>ecological metagenomes</taxon>
    </lineage>
</organism>
<feature type="non-terminal residue" evidence="2">
    <location>
        <position position="1"/>
    </location>
</feature>
<dbReference type="InterPro" id="IPR036291">
    <property type="entry name" value="NAD(P)-bd_dom_sf"/>
</dbReference>
<reference evidence="2" key="1">
    <citation type="submission" date="2018-05" db="EMBL/GenBank/DDBJ databases">
        <authorList>
            <person name="Lanie J.A."/>
            <person name="Ng W.-L."/>
            <person name="Kazmierczak K.M."/>
            <person name="Andrzejewski T.M."/>
            <person name="Davidsen T.M."/>
            <person name="Wayne K.J."/>
            <person name="Tettelin H."/>
            <person name="Glass J.I."/>
            <person name="Rusch D."/>
            <person name="Podicherti R."/>
            <person name="Tsui H.-C.T."/>
            <person name="Winkler M.E."/>
        </authorList>
    </citation>
    <scope>NUCLEOTIDE SEQUENCE</scope>
</reference>
<evidence type="ECO:0000313" key="2">
    <source>
        <dbReference type="EMBL" id="SVE49153.1"/>
    </source>
</evidence>
<dbReference type="PANTHER" id="PTHR43000">
    <property type="entry name" value="DTDP-D-GLUCOSE 4,6-DEHYDRATASE-RELATED"/>
    <property type="match status" value="1"/>
</dbReference>
<dbReference type="Pfam" id="PF16363">
    <property type="entry name" value="GDP_Man_Dehyd"/>
    <property type="match status" value="1"/>
</dbReference>
<dbReference type="Gene3D" id="3.40.50.720">
    <property type="entry name" value="NAD(P)-binding Rossmann-like Domain"/>
    <property type="match status" value="1"/>
</dbReference>
<dbReference type="InterPro" id="IPR016040">
    <property type="entry name" value="NAD(P)-bd_dom"/>
</dbReference>
<protein>
    <recommendedName>
        <fullName evidence="1">NAD(P)-binding domain-containing protein</fullName>
    </recommendedName>
</protein>
<evidence type="ECO:0000259" key="1">
    <source>
        <dbReference type="Pfam" id="PF16363"/>
    </source>
</evidence>
<feature type="domain" description="NAD(P)-binding" evidence="1">
    <location>
        <begin position="5"/>
        <end position="140"/>
    </location>
</feature>
<dbReference type="SUPFAM" id="SSF51735">
    <property type="entry name" value="NAD(P)-binding Rossmann-fold domains"/>
    <property type="match status" value="1"/>
</dbReference>
<accession>A0A383DY28</accession>
<dbReference type="EMBL" id="UINC01220997">
    <property type="protein sequence ID" value="SVE49153.1"/>
    <property type="molecule type" value="Genomic_DNA"/>
</dbReference>
<feature type="non-terminal residue" evidence="2">
    <location>
        <position position="141"/>
    </location>
</feature>
<gene>
    <name evidence="2" type="ORF">METZ01_LOCUS502007</name>
</gene>
<name>A0A383DY28_9ZZZZ</name>